<dbReference type="SUPFAM" id="SSF56176">
    <property type="entry name" value="FAD-binding/transporter-associated domain-like"/>
    <property type="match status" value="1"/>
</dbReference>
<dbReference type="EMBL" id="BOOH01000037">
    <property type="protein sequence ID" value="GIH78144.1"/>
    <property type="molecule type" value="Genomic_DNA"/>
</dbReference>
<dbReference type="InterPro" id="IPR016166">
    <property type="entry name" value="FAD-bd_PCMH"/>
</dbReference>
<dbReference type="AlphaFoldDB" id="A0A8J3RR58"/>
<dbReference type="PROSITE" id="PS51387">
    <property type="entry name" value="FAD_PCMH"/>
    <property type="match status" value="1"/>
</dbReference>
<dbReference type="Pfam" id="PF08031">
    <property type="entry name" value="BBE"/>
    <property type="match status" value="1"/>
</dbReference>
<dbReference type="Gene3D" id="3.30.465.10">
    <property type="match status" value="1"/>
</dbReference>
<dbReference type="PANTHER" id="PTHR42973:SF39">
    <property type="entry name" value="FAD-BINDING PCMH-TYPE DOMAIN-CONTAINING PROTEIN"/>
    <property type="match status" value="1"/>
</dbReference>
<evidence type="ECO:0000313" key="7">
    <source>
        <dbReference type="EMBL" id="GIH78144.1"/>
    </source>
</evidence>
<dbReference type="PROSITE" id="PS00862">
    <property type="entry name" value="OX2_COVAL_FAD"/>
    <property type="match status" value="1"/>
</dbReference>
<comment type="caution">
    <text evidence="7">The sequence shown here is derived from an EMBL/GenBank/DDBJ whole genome shotgun (WGS) entry which is preliminary data.</text>
</comment>
<evidence type="ECO:0000256" key="5">
    <source>
        <dbReference type="ARBA" id="ARBA00023002"/>
    </source>
</evidence>
<dbReference type="InterPro" id="IPR006093">
    <property type="entry name" value="Oxy_OxRdtase_FAD_BS"/>
</dbReference>
<evidence type="ECO:0000256" key="4">
    <source>
        <dbReference type="ARBA" id="ARBA00022827"/>
    </source>
</evidence>
<evidence type="ECO:0000256" key="2">
    <source>
        <dbReference type="ARBA" id="ARBA00005466"/>
    </source>
</evidence>
<dbReference type="InterPro" id="IPR016169">
    <property type="entry name" value="FAD-bd_PCMH_sub2"/>
</dbReference>
<evidence type="ECO:0000313" key="8">
    <source>
        <dbReference type="Proteomes" id="UP000616724"/>
    </source>
</evidence>
<keyword evidence="4" id="KW-0274">FAD</keyword>
<organism evidence="7 8">
    <name type="scientific">Planobispora longispora</name>
    <dbReference type="NCBI Taxonomy" id="28887"/>
    <lineage>
        <taxon>Bacteria</taxon>
        <taxon>Bacillati</taxon>
        <taxon>Actinomycetota</taxon>
        <taxon>Actinomycetes</taxon>
        <taxon>Streptosporangiales</taxon>
        <taxon>Streptosporangiaceae</taxon>
        <taxon>Planobispora</taxon>
    </lineage>
</organism>
<protein>
    <submittedName>
        <fullName evidence="7">FAD-linked oxidase</fullName>
    </submittedName>
</protein>
<keyword evidence="5" id="KW-0560">Oxidoreductase</keyword>
<keyword evidence="8" id="KW-1185">Reference proteome</keyword>
<evidence type="ECO:0000256" key="3">
    <source>
        <dbReference type="ARBA" id="ARBA00022630"/>
    </source>
</evidence>
<dbReference type="InterPro" id="IPR050416">
    <property type="entry name" value="FAD-linked_Oxidoreductase"/>
</dbReference>
<evidence type="ECO:0000259" key="6">
    <source>
        <dbReference type="PROSITE" id="PS51387"/>
    </source>
</evidence>
<comment type="cofactor">
    <cofactor evidence="1">
        <name>FAD</name>
        <dbReference type="ChEBI" id="CHEBI:57692"/>
    </cofactor>
</comment>
<name>A0A8J3RR58_9ACTN</name>
<sequence>MGSALETLRRDFGGDIVEPGAAQYASVSRSVLASGSPAYVLRPGSVGDVRAGVRFAAAAGLVLSVRGGGHAFAGFGTNDGGVVIDLSGLASVEVVDKERHLVRVGGGATWGQVAAALAPHGLAISSGDTRDVGVGGLTLSGGIGWKVRKYGLALDSLVAAEVVTAGGQVVRASARDNPELFWAIRGGGGNFGIVTVFEFSAHPTTDVFHGRIAFPASEAAVVLRGWAGRMRAAPVELTSVVNVANPLAGGPEAPVEIHLAFDGDDPEAAARAVDPIRRLGTVIDDDVALKSYADTLVDGLTPPPGVRLLTRSAFVDGESVPEVLGILADVGASERPPFIAVRSVGGAVSRVAADATAYPHRRAELMFVTTVAGPQPVVEAARPALEAIWARLAPHVGGAYANFLSSATEEDVAAIYPARTRERLAAVKGRYDPGNLFARNHNIRPR</sequence>
<proteinExistence type="inferred from homology"/>
<dbReference type="GO" id="GO:0016491">
    <property type="term" value="F:oxidoreductase activity"/>
    <property type="evidence" value="ECO:0007669"/>
    <property type="project" value="UniProtKB-KW"/>
</dbReference>
<gene>
    <name evidence="7" type="ORF">Plo01_45730</name>
</gene>
<dbReference type="Gene3D" id="3.30.43.10">
    <property type="entry name" value="Uridine Diphospho-n-acetylenolpyruvylglucosamine Reductase, domain 2"/>
    <property type="match status" value="1"/>
</dbReference>
<dbReference type="InterPro" id="IPR006094">
    <property type="entry name" value="Oxid_FAD_bind_N"/>
</dbReference>
<dbReference type="GO" id="GO:0071949">
    <property type="term" value="F:FAD binding"/>
    <property type="evidence" value="ECO:0007669"/>
    <property type="project" value="InterPro"/>
</dbReference>
<dbReference type="Gene3D" id="3.40.462.20">
    <property type="match status" value="1"/>
</dbReference>
<dbReference type="InterPro" id="IPR012951">
    <property type="entry name" value="BBE"/>
</dbReference>
<feature type="domain" description="FAD-binding PCMH-type" evidence="6">
    <location>
        <begin position="33"/>
        <end position="204"/>
    </location>
</feature>
<dbReference type="PANTHER" id="PTHR42973">
    <property type="entry name" value="BINDING OXIDOREDUCTASE, PUTATIVE (AFU_ORTHOLOGUE AFUA_1G17690)-RELATED"/>
    <property type="match status" value="1"/>
</dbReference>
<dbReference type="RefSeq" id="WP_203892678.1">
    <property type="nucleotide sequence ID" value="NZ_BOOH01000037.1"/>
</dbReference>
<keyword evidence="3" id="KW-0285">Flavoprotein</keyword>
<evidence type="ECO:0000256" key="1">
    <source>
        <dbReference type="ARBA" id="ARBA00001974"/>
    </source>
</evidence>
<comment type="similarity">
    <text evidence="2">Belongs to the oxygen-dependent FAD-linked oxidoreductase family.</text>
</comment>
<accession>A0A8J3RR58</accession>
<dbReference type="Proteomes" id="UP000616724">
    <property type="component" value="Unassembled WGS sequence"/>
</dbReference>
<dbReference type="InterPro" id="IPR036318">
    <property type="entry name" value="FAD-bd_PCMH-like_sf"/>
</dbReference>
<dbReference type="InterPro" id="IPR016167">
    <property type="entry name" value="FAD-bd_PCMH_sub1"/>
</dbReference>
<reference evidence="7 8" key="1">
    <citation type="submission" date="2021-01" db="EMBL/GenBank/DDBJ databases">
        <title>Whole genome shotgun sequence of Planobispora longispora NBRC 13918.</title>
        <authorList>
            <person name="Komaki H."/>
            <person name="Tamura T."/>
        </authorList>
    </citation>
    <scope>NUCLEOTIDE SEQUENCE [LARGE SCALE GENOMIC DNA]</scope>
    <source>
        <strain evidence="7 8">NBRC 13918</strain>
    </source>
</reference>
<dbReference type="Pfam" id="PF01565">
    <property type="entry name" value="FAD_binding_4"/>
    <property type="match status" value="1"/>
</dbReference>